<evidence type="ECO:0008006" key="4">
    <source>
        <dbReference type="Google" id="ProtNLM"/>
    </source>
</evidence>
<name>A0A1F7VDV2_9BACT</name>
<reference evidence="2 3" key="1">
    <citation type="journal article" date="2016" name="Nat. Commun.">
        <title>Thousands of microbial genomes shed light on interconnected biogeochemical processes in an aquifer system.</title>
        <authorList>
            <person name="Anantharaman K."/>
            <person name="Brown C.T."/>
            <person name="Hug L.A."/>
            <person name="Sharon I."/>
            <person name="Castelle C.J."/>
            <person name="Probst A.J."/>
            <person name="Thomas B.C."/>
            <person name="Singh A."/>
            <person name="Wilkins M.J."/>
            <person name="Karaoz U."/>
            <person name="Brodie E.L."/>
            <person name="Williams K.H."/>
            <person name="Hubbard S.S."/>
            <person name="Banfield J.F."/>
        </authorList>
    </citation>
    <scope>NUCLEOTIDE SEQUENCE [LARGE SCALE GENOMIC DNA]</scope>
</reference>
<evidence type="ECO:0000313" key="2">
    <source>
        <dbReference type="EMBL" id="OGL88625.1"/>
    </source>
</evidence>
<accession>A0A1F7VDV2</accession>
<dbReference type="SUPFAM" id="SSF50447">
    <property type="entry name" value="Translation proteins"/>
    <property type="match status" value="1"/>
</dbReference>
<dbReference type="Gene3D" id="2.40.30.10">
    <property type="entry name" value="Translation factors"/>
    <property type="match status" value="1"/>
</dbReference>
<dbReference type="STRING" id="1802410.A3H75_01015"/>
<comment type="caution">
    <text evidence="2">The sequence shown here is derived from an EMBL/GenBank/DDBJ whole genome shotgun (WGS) entry which is preliminary data.</text>
</comment>
<evidence type="ECO:0000256" key="1">
    <source>
        <dbReference type="SAM" id="MobiDB-lite"/>
    </source>
</evidence>
<gene>
    <name evidence="2" type="ORF">A3H75_01015</name>
</gene>
<proteinExistence type="predicted"/>
<dbReference type="AlphaFoldDB" id="A0A1F7VDV2"/>
<evidence type="ECO:0000313" key="3">
    <source>
        <dbReference type="Proteomes" id="UP000176678"/>
    </source>
</evidence>
<protein>
    <recommendedName>
        <fullName evidence="4">Translation elongation factor EFTu-like domain-containing protein</fullName>
    </recommendedName>
</protein>
<sequence>MKRKGELVGEGKLASLQMGRSPAKQIPSGSECGVGIEGRVEAEVEDTLEFYTVTEKTKTLS</sequence>
<feature type="region of interest" description="Disordered" evidence="1">
    <location>
        <begin position="1"/>
        <end position="32"/>
    </location>
</feature>
<dbReference type="Proteomes" id="UP000176678">
    <property type="component" value="Unassembled WGS sequence"/>
</dbReference>
<dbReference type="EMBL" id="MGES01000036">
    <property type="protein sequence ID" value="OGL88625.1"/>
    <property type="molecule type" value="Genomic_DNA"/>
</dbReference>
<dbReference type="InterPro" id="IPR009000">
    <property type="entry name" value="Transl_B-barrel_sf"/>
</dbReference>
<organism evidence="2 3">
    <name type="scientific">Candidatus Uhrbacteria bacterium RIFCSPLOWO2_02_FULL_51_9</name>
    <dbReference type="NCBI Taxonomy" id="1802410"/>
    <lineage>
        <taxon>Bacteria</taxon>
        <taxon>Candidatus Uhriibacteriota</taxon>
    </lineage>
</organism>